<proteinExistence type="predicted"/>
<dbReference type="EMBL" id="JACHKA010000001">
    <property type="protein sequence ID" value="MBB5987433.1"/>
    <property type="molecule type" value="Genomic_DNA"/>
</dbReference>
<reference evidence="1 2" key="1">
    <citation type="submission" date="2020-08" db="EMBL/GenBank/DDBJ databases">
        <title>Exploring microbial biodiversity for novel pathways involved in the catabolism of aromatic compounds derived from lignin.</title>
        <authorList>
            <person name="Elkins J."/>
        </authorList>
    </citation>
    <scope>NUCLEOTIDE SEQUENCE [LARGE SCALE GENOMIC DNA]</scope>
    <source>
        <strain evidence="1 2">B1D3A</strain>
    </source>
</reference>
<organism evidence="1 2">
    <name type="scientific">Sphingobium lignivorans</name>
    <dbReference type="NCBI Taxonomy" id="2735886"/>
    <lineage>
        <taxon>Bacteria</taxon>
        <taxon>Pseudomonadati</taxon>
        <taxon>Pseudomonadota</taxon>
        <taxon>Alphaproteobacteria</taxon>
        <taxon>Sphingomonadales</taxon>
        <taxon>Sphingomonadaceae</taxon>
        <taxon>Sphingobium</taxon>
    </lineage>
</organism>
<keyword evidence="2" id="KW-1185">Reference proteome</keyword>
<dbReference type="RefSeq" id="WP_184155968.1">
    <property type="nucleotide sequence ID" value="NZ_JACHKA010000001.1"/>
</dbReference>
<accession>A0ABR6NJH2</accession>
<comment type="caution">
    <text evidence="1">The sequence shown here is derived from an EMBL/GenBank/DDBJ whole genome shotgun (WGS) entry which is preliminary data.</text>
</comment>
<protein>
    <submittedName>
        <fullName evidence="1">Uncharacterized protein</fullName>
    </submittedName>
</protein>
<name>A0ABR6NJH2_9SPHN</name>
<dbReference type="Proteomes" id="UP001138540">
    <property type="component" value="Unassembled WGS sequence"/>
</dbReference>
<gene>
    <name evidence="1" type="ORF">HNP60_003407</name>
</gene>
<sequence length="199" mass="21286">MEPHEILSGPLTLWRAPVGTAFPAIGAAPAGAWLKIGTSGEKNYGEDGVTISHTQDIAQGRPVGRTGPVKAWRDSEDFLLRVTLWDFTLEQYQLALNNNTVGTTAPGVGTAGFKKIGLSQGRSVATFALLARGVFSPYGEGYAGQYELPRCYQSGSPEPVYSKGIAGLELEFTALEDTTAVSDQELFGRLLWQHAAPLS</sequence>
<evidence type="ECO:0000313" key="1">
    <source>
        <dbReference type="EMBL" id="MBB5987433.1"/>
    </source>
</evidence>
<evidence type="ECO:0000313" key="2">
    <source>
        <dbReference type="Proteomes" id="UP001138540"/>
    </source>
</evidence>